<evidence type="ECO:0008006" key="3">
    <source>
        <dbReference type="Google" id="ProtNLM"/>
    </source>
</evidence>
<keyword evidence="2" id="KW-1185">Reference proteome</keyword>
<reference evidence="2" key="1">
    <citation type="journal article" date="2019" name="Int. J. Syst. Evol. Microbiol.">
        <title>The Global Catalogue of Microorganisms (GCM) 10K type strain sequencing project: providing services to taxonomists for standard genome sequencing and annotation.</title>
        <authorList>
            <consortium name="The Broad Institute Genomics Platform"/>
            <consortium name="The Broad Institute Genome Sequencing Center for Infectious Disease"/>
            <person name="Wu L."/>
            <person name="Ma J."/>
        </authorList>
    </citation>
    <scope>NUCLEOTIDE SEQUENCE [LARGE SCALE GENOMIC DNA]</scope>
    <source>
        <strain evidence="2">JCM 18077</strain>
    </source>
</reference>
<gene>
    <name evidence="1" type="ORF">GCM10023217_34780</name>
</gene>
<organism evidence="1 2">
    <name type="scientific">Gordonia alkaliphila</name>
    <dbReference type="NCBI Taxonomy" id="1053547"/>
    <lineage>
        <taxon>Bacteria</taxon>
        <taxon>Bacillati</taxon>
        <taxon>Actinomycetota</taxon>
        <taxon>Actinomycetes</taxon>
        <taxon>Mycobacteriales</taxon>
        <taxon>Gordoniaceae</taxon>
        <taxon>Gordonia</taxon>
    </lineage>
</organism>
<comment type="caution">
    <text evidence="1">The sequence shown here is derived from an EMBL/GenBank/DDBJ whole genome shotgun (WGS) entry which is preliminary data.</text>
</comment>
<evidence type="ECO:0000313" key="2">
    <source>
        <dbReference type="Proteomes" id="UP001500822"/>
    </source>
</evidence>
<dbReference type="Proteomes" id="UP001500822">
    <property type="component" value="Unassembled WGS sequence"/>
</dbReference>
<accession>A0ABP8ZLZ6</accession>
<evidence type="ECO:0000313" key="1">
    <source>
        <dbReference type="EMBL" id="GAA4759460.1"/>
    </source>
</evidence>
<name>A0ABP8ZLZ6_9ACTN</name>
<proteinExistence type="predicted"/>
<protein>
    <recommendedName>
        <fullName evidence="3">Transposase</fullName>
    </recommendedName>
</protein>
<dbReference type="EMBL" id="BAABIE010000035">
    <property type="protein sequence ID" value="GAA4759460.1"/>
    <property type="molecule type" value="Genomic_DNA"/>
</dbReference>
<sequence>MAYVRTVKTASGARAVQIVHGSRKGSRSIEHIGSAHTDDEYAALKAVAARRLAAGQGELDLGIADVVPASAEPLPRVSPLEWWGLVAR</sequence>